<accession>A0AAE9D4V6</accession>
<evidence type="ECO:0000256" key="3">
    <source>
        <dbReference type="ARBA" id="ARBA00022729"/>
    </source>
</evidence>
<reference evidence="8 9" key="1">
    <citation type="submission" date="2022-05" db="EMBL/GenBank/DDBJ databases">
        <title>Chromosome-level reference genomes for two strains of Caenorhabditis briggsae: an improved platform for comparative genomics.</title>
        <authorList>
            <person name="Stevens L."/>
            <person name="Andersen E.C."/>
        </authorList>
    </citation>
    <scope>NUCLEOTIDE SEQUENCE [LARGE SCALE GENOMIC DNA]</scope>
    <source>
        <strain evidence="8">QX1410_ONT</strain>
        <tissue evidence="8">Whole-organism</tissue>
    </source>
</reference>
<dbReference type="GO" id="GO:0016020">
    <property type="term" value="C:membrane"/>
    <property type="evidence" value="ECO:0007669"/>
    <property type="project" value="UniProtKB-SubCell"/>
</dbReference>
<evidence type="ECO:0000256" key="5">
    <source>
        <dbReference type="ARBA" id="ARBA00023136"/>
    </source>
</evidence>
<evidence type="ECO:0000313" key="9">
    <source>
        <dbReference type="Proteomes" id="UP000827892"/>
    </source>
</evidence>
<dbReference type="EMBL" id="CP090894">
    <property type="protein sequence ID" value="ULT94814.1"/>
    <property type="molecule type" value="Genomic_DNA"/>
</dbReference>
<dbReference type="PANTHER" id="PTHR31386">
    <property type="entry name" value="UNCHARACTERIZED PROTEIN KIAA2013"/>
    <property type="match status" value="1"/>
</dbReference>
<evidence type="ECO:0000256" key="6">
    <source>
        <dbReference type="ARBA" id="ARBA00023180"/>
    </source>
</evidence>
<dbReference type="InterPro" id="IPR018795">
    <property type="entry name" value="K2013-like"/>
</dbReference>
<keyword evidence="2 7" id="KW-0812">Transmembrane</keyword>
<name>A0AAE9D4V6_CAEBR</name>
<evidence type="ECO:0000313" key="8">
    <source>
        <dbReference type="EMBL" id="ULT94814.1"/>
    </source>
</evidence>
<dbReference type="AlphaFoldDB" id="A0AAE9D4V6"/>
<feature type="transmembrane region" description="Helical" evidence="7">
    <location>
        <begin position="66"/>
        <end position="85"/>
    </location>
</feature>
<comment type="subcellular location">
    <subcellularLocation>
        <location evidence="1">Membrane</location>
        <topology evidence="1">Single-pass type I membrane protein</topology>
    </subcellularLocation>
</comment>
<dbReference type="Proteomes" id="UP000827892">
    <property type="component" value="Chromosome IV"/>
</dbReference>
<keyword evidence="4 7" id="KW-1133">Transmembrane helix</keyword>
<keyword evidence="3" id="KW-0732">Signal</keyword>
<evidence type="ECO:0000256" key="1">
    <source>
        <dbReference type="ARBA" id="ARBA00004479"/>
    </source>
</evidence>
<dbReference type="PANTHER" id="PTHR31386:SF2">
    <property type="entry name" value="SIMILAR TO RIKEN CDNA 2510039O18"/>
    <property type="match status" value="1"/>
</dbReference>
<keyword evidence="5 7" id="KW-0472">Membrane</keyword>
<feature type="transmembrane region" description="Helical" evidence="7">
    <location>
        <begin position="576"/>
        <end position="596"/>
    </location>
</feature>
<evidence type="ECO:0000256" key="4">
    <source>
        <dbReference type="ARBA" id="ARBA00022989"/>
    </source>
</evidence>
<sequence>MGKRTQICANLIFIKEILQKVANSEQQASSHTMSASITWRTVMRRIENMDFESKIRMVRRYPKRRLAIIIGVCLFIVFLFTRGTSNGSSFSKQQQCSDEKLKLWGKEINEFDTGINNQSVEFVGNGYFGVDSLGQLRVQDKNRVLDVDTNFYPGLKIEIDGPQPMEVTKMTDFKNGLYKVVRCFSMDGECACVTSQLYAHRTRPNYFVQIVQISNPTKSTVRINLARISSNWWSHSKSGDLSINQRQIGSASYAIICTDPPGKVIVAQKREESFRFTCSIVSKPTSEEASRDAVRLFQSGKDAKTLDSEHFEGWTKMHLTGFTVSNSKAPNTLNGDRINATKYILLSNLRAPTIEYGATLETVKPLEALARKSELCYTGHSNLLFPSRLWQDWDTPTRLIALVNTWMLTFQKRGCTNLLSTGAIGVSQAFVQSLTASSYHDSHLEVALDAHDLHREMSFYGVPVYSNMGIVGTIRVDIKLDEENRPYFLVTSSNQLFACDGGCLDTPVSLGKIATQLPVKVTKPVTSLLYIAPSRRHLELLKSAIHVSEVGSAPAHEEEVIEMHRSGEATGGLTTFWVFVVVAVVAFHLVVAKIVWNEYRKGDMTPYNPYLRNRYSSLRPH</sequence>
<organism evidence="8 9">
    <name type="scientific">Caenorhabditis briggsae</name>
    <dbReference type="NCBI Taxonomy" id="6238"/>
    <lineage>
        <taxon>Eukaryota</taxon>
        <taxon>Metazoa</taxon>
        <taxon>Ecdysozoa</taxon>
        <taxon>Nematoda</taxon>
        <taxon>Chromadorea</taxon>
        <taxon>Rhabditida</taxon>
        <taxon>Rhabditina</taxon>
        <taxon>Rhabditomorpha</taxon>
        <taxon>Rhabditoidea</taxon>
        <taxon>Rhabditidae</taxon>
        <taxon>Peloderinae</taxon>
        <taxon>Caenorhabditis</taxon>
    </lineage>
</organism>
<keyword evidence="6" id="KW-0325">Glycoprotein</keyword>
<protein>
    <submittedName>
        <fullName evidence="8">Uncharacterized protein</fullName>
    </submittedName>
</protein>
<evidence type="ECO:0000256" key="7">
    <source>
        <dbReference type="SAM" id="Phobius"/>
    </source>
</evidence>
<dbReference type="Pfam" id="PF10222">
    <property type="entry name" value="DUF2152"/>
    <property type="match status" value="1"/>
</dbReference>
<proteinExistence type="predicted"/>
<gene>
    <name evidence="8" type="ORF">L3Y34_003925</name>
</gene>
<evidence type="ECO:0000256" key="2">
    <source>
        <dbReference type="ARBA" id="ARBA00022692"/>
    </source>
</evidence>